<protein>
    <submittedName>
        <fullName evidence="2">Hypp3142 protein</fullName>
    </submittedName>
</protein>
<dbReference type="AlphaFoldDB" id="A0A8K0A018"/>
<name>A0A8K0A018_BRALA</name>
<proteinExistence type="predicted"/>
<keyword evidence="3" id="KW-1185">Reference proteome</keyword>
<feature type="region of interest" description="Disordered" evidence="1">
    <location>
        <begin position="340"/>
        <end position="416"/>
    </location>
</feature>
<gene>
    <name evidence="2" type="primary">Hypp3142</name>
    <name evidence="2" type="ORF">BLAG_LOCUS19294</name>
</gene>
<sequence>MSRAVLKKRSSGASLADPDLNIRRMENKEQRVQGDIPPHPPETKRREAETQMDEEDGVTLPEVIEKNYATKKRSPIKVLNNSPVVIDDFRAKLKIHQLQTELMKKKMECDYLREEAKQLTDELKFERFMLKKKTNEAISTLQEKNKEMTKENQDLRKKEVEAKKTLGDLDKSMGNTKARLKEAEDKMDSVEKEKLRAMEDLEELRSVNRRLLVEKREAKVAEIEASHRASEAERVAEEELKKRQEAEKKQEELIEQKESMKKERDEVNEVYTSLQEHLQMEEDKRREFPSVSTQTNVRSCLLCSSDREHKAGHQVIEGCELLPYFTHGSNKRLNRHVVLPRISDKSPSDGGDGSSGYNTEESPQDPPGSPRKGGNGSRGKVAAGNGAGRTQLPSVKAVRRRRSSGVTMQPHPPYDDITVEESAEDGMLNISIHAPWLLKHQADPYMSTPPGYYGYGYAVLPYGLDDEELEEGEEDFTVDKNDQ</sequence>
<dbReference type="OrthoDB" id="10045835at2759"/>
<organism evidence="2 3">
    <name type="scientific">Branchiostoma lanceolatum</name>
    <name type="common">Common lancelet</name>
    <name type="synonym">Amphioxus lanceolatum</name>
    <dbReference type="NCBI Taxonomy" id="7740"/>
    <lineage>
        <taxon>Eukaryota</taxon>
        <taxon>Metazoa</taxon>
        <taxon>Chordata</taxon>
        <taxon>Cephalochordata</taxon>
        <taxon>Leptocardii</taxon>
        <taxon>Amphioxiformes</taxon>
        <taxon>Branchiostomatidae</taxon>
        <taxon>Branchiostoma</taxon>
    </lineage>
</organism>
<feature type="compositionally biased region" description="Basic residues" evidence="1">
    <location>
        <begin position="1"/>
        <end position="10"/>
    </location>
</feature>
<dbReference type="Proteomes" id="UP000838412">
    <property type="component" value="Chromosome 5"/>
</dbReference>
<feature type="region of interest" description="Disordered" evidence="1">
    <location>
        <begin position="234"/>
        <end position="266"/>
    </location>
</feature>
<feature type="region of interest" description="Disordered" evidence="1">
    <location>
        <begin position="1"/>
        <end position="59"/>
    </location>
</feature>
<evidence type="ECO:0000313" key="2">
    <source>
        <dbReference type="EMBL" id="CAH1265241.1"/>
    </source>
</evidence>
<evidence type="ECO:0000313" key="3">
    <source>
        <dbReference type="Proteomes" id="UP000838412"/>
    </source>
</evidence>
<accession>A0A8K0A018</accession>
<dbReference type="EMBL" id="OV696690">
    <property type="protein sequence ID" value="CAH1265241.1"/>
    <property type="molecule type" value="Genomic_DNA"/>
</dbReference>
<feature type="compositionally biased region" description="Basic and acidic residues" evidence="1">
    <location>
        <begin position="20"/>
        <end position="32"/>
    </location>
</feature>
<reference evidence="2" key="1">
    <citation type="submission" date="2022-01" db="EMBL/GenBank/DDBJ databases">
        <authorList>
            <person name="Braso-Vives M."/>
        </authorList>
    </citation>
    <scope>NUCLEOTIDE SEQUENCE</scope>
</reference>
<evidence type="ECO:0000256" key="1">
    <source>
        <dbReference type="SAM" id="MobiDB-lite"/>
    </source>
</evidence>